<name>A0AAV6TZT2_9ARAC</name>
<dbReference type="AlphaFoldDB" id="A0AAV6TZT2"/>
<dbReference type="EMBL" id="JAFNEN010000764">
    <property type="protein sequence ID" value="KAG8177652.1"/>
    <property type="molecule type" value="Genomic_DNA"/>
</dbReference>
<reference evidence="1 2" key="1">
    <citation type="journal article" date="2022" name="Nat. Ecol. Evol.">
        <title>A masculinizing supergene underlies an exaggerated male reproductive morph in a spider.</title>
        <authorList>
            <person name="Hendrickx F."/>
            <person name="De Corte Z."/>
            <person name="Sonet G."/>
            <person name="Van Belleghem S.M."/>
            <person name="Kostlbacher S."/>
            <person name="Vangestel C."/>
        </authorList>
    </citation>
    <scope>NUCLEOTIDE SEQUENCE [LARGE SCALE GENOMIC DNA]</scope>
    <source>
        <strain evidence="1">W744_W776</strain>
    </source>
</reference>
<comment type="caution">
    <text evidence="1">The sequence shown here is derived from an EMBL/GenBank/DDBJ whole genome shotgun (WGS) entry which is preliminary data.</text>
</comment>
<accession>A0AAV6TZT2</accession>
<evidence type="ECO:0000313" key="1">
    <source>
        <dbReference type="EMBL" id="KAG8177652.1"/>
    </source>
</evidence>
<organism evidence="1 2">
    <name type="scientific">Oedothorax gibbosus</name>
    <dbReference type="NCBI Taxonomy" id="931172"/>
    <lineage>
        <taxon>Eukaryota</taxon>
        <taxon>Metazoa</taxon>
        <taxon>Ecdysozoa</taxon>
        <taxon>Arthropoda</taxon>
        <taxon>Chelicerata</taxon>
        <taxon>Arachnida</taxon>
        <taxon>Araneae</taxon>
        <taxon>Araneomorphae</taxon>
        <taxon>Entelegynae</taxon>
        <taxon>Araneoidea</taxon>
        <taxon>Linyphiidae</taxon>
        <taxon>Erigoninae</taxon>
        <taxon>Oedothorax</taxon>
    </lineage>
</organism>
<protein>
    <submittedName>
        <fullName evidence="1">Uncharacterized protein</fullName>
    </submittedName>
</protein>
<keyword evidence="2" id="KW-1185">Reference proteome</keyword>
<sequence length="104" mass="12245">MDQVADVRTRIGESQENPQARLFYRSFDTSELKRRLFVVKLEFDPVAHLICVRGRQCVDIKRRVNFVESEWITTVVQSSDEKNRRGMVKRMPKRLVGGLKCENF</sequence>
<dbReference type="Proteomes" id="UP000827092">
    <property type="component" value="Unassembled WGS sequence"/>
</dbReference>
<gene>
    <name evidence="1" type="ORF">JTE90_000338</name>
</gene>
<evidence type="ECO:0000313" key="2">
    <source>
        <dbReference type="Proteomes" id="UP000827092"/>
    </source>
</evidence>
<proteinExistence type="predicted"/>